<dbReference type="InterPro" id="IPR007793">
    <property type="entry name" value="DivIVA_fam"/>
</dbReference>
<sequence>MPLTPAEIDSVAFRRPHTGTTGYHEDDVDRFLDDVAGEMRRLESENRTLTDQLTHTDLADHADLAERVRRAELDCLVAQERARALEAELEQARAAASAARRPADPRMLEMAQRTADDHLGDAHREAETLVEQAITKAGQLVSEAQLRASTIVADARHAHAEAIAGLTAKRAAAIDEINELSDVVRQIRAAVADDATRRLTDLGA</sequence>
<evidence type="ECO:0000256" key="5">
    <source>
        <dbReference type="ARBA" id="ARBA00022618"/>
    </source>
</evidence>
<organism evidence="10 11">
    <name type="scientific">Actinoplanes awajinensis subsp. mycoplanecinus</name>
    <dbReference type="NCBI Taxonomy" id="135947"/>
    <lineage>
        <taxon>Bacteria</taxon>
        <taxon>Bacillati</taxon>
        <taxon>Actinomycetota</taxon>
        <taxon>Actinomycetes</taxon>
        <taxon>Micromonosporales</taxon>
        <taxon>Micromonosporaceae</taxon>
        <taxon>Actinoplanes</taxon>
    </lineage>
</organism>
<dbReference type="Proteomes" id="UP000053244">
    <property type="component" value="Unassembled WGS sequence"/>
</dbReference>
<evidence type="ECO:0000256" key="4">
    <source>
        <dbReference type="ARBA" id="ARBA00022490"/>
    </source>
</evidence>
<evidence type="ECO:0000256" key="1">
    <source>
        <dbReference type="ARBA" id="ARBA00004496"/>
    </source>
</evidence>
<gene>
    <name evidence="10" type="ORF">ADL15_20970</name>
</gene>
<protein>
    <recommendedName>
        <fullName evidence="3">Cell wall synthesis protein Wag31</fullName>
    </recommendedName>
    <alternativeName>
        <fullName evidence="8">Antigen 84</fullName>
    </alternativeName>
</protein>
<evidence type="ECO:0000256" key="6">
    <source>
        <dbReference type="ARBA" id="ARBA00023054"/>
    </source>
</evidence>
<proteinExistence type="inferred from homology"/>
<dbReference type="InterPro" id="IPR019933">
    <property type="entry name" value="DivIVA_domain"/>
</dbReference>
<dbReference type="Pfam" id="PF05103">
    <property type="entry name" value="DivIVA"/>
    <property type="match status" value="1"/>
</dbReference>
<dbReference type="GO" id="GO:0051301">
    <property type="term" value="P:cell division"/>
    <property type="evidence" value="ECO:0007669"/>
    <property type="project" value="UniProtKB-KW"/>
</dbReference>
<evidence type="ECO:0000256" key="7">
    <source>
        <dbReference type="ARBA" id="ARBA00023306"/>
    </source>
</evidence>
<dbReference type="GO" id="GO:0005737">
    <property type="term" value="C:cytoplasm"/>
    <property type="evidence" value="ECO:0007669"/>
    <property type="project" value="UniProtKB-SubCell"/>
</dbReference>
<feature type="coiled-coil region" evidence="9">
    <location>
        <begin position="32"/>
        <end position="95"/>
    </location>
</feature>
<name>A0A101JS15_9ACTN</name>
<evidence type="ECO:0000313" key="10">
    <source>
        <dbReference type="EMBL" id="KUL32009.1"/>
    </source>
</evidence>
<dbReference type="AlphaFoldDB" id="A0A101JS15"/>
<reference evidence="10 11" key="1">
    <citation type="submission" date="2015-10" db="EMBL/GenBank/DDBJ databases">
        <authorList>
            <person name="Gilbert D.G."/>
        </authorList>
    </citation>
    <scope>NUCLEOTIDE SEQUENCE [LARGE SCALE GENOMIC DNA]</scope>
    <source>
        <strain evidence="10 11">NRRL B-16712</strain>
    </source>
</reference>
<keyword evidence="5 10" id="KW-0132">Cell division</keyword>
<comment type="caution">
    <text evidence="10">The sequence shown here is derived from an EMBL/GenBank/DDBJ whole genome shotgun (WGS) entry which is preliminary data.</text>
</comment>
<comment type="subcellular location">
    <subcellularLocation>
        <location evidence="1">Cytoplasm</location>
    </subcellularLocation>
</comment>
<keyword evidence="6 9" id="KW-0175">Coiled coil</keyword>
<evidence type="ECO:0000256" key="2">
    <source>
        <dbReference type="ARBA" id="ARBA00009008"/>
    </source>
</evidence>
<dbReference type="OrthoDB" id="9815492at2"/>
<keyword evidence="11" id="KW-1185">Reference proteome</keyword>
<dbReference type="PANTHER" id="PTHR35794">
    <property type="entry name" value="CELL DIVISION PROTEIN DIVIVA"/>
    <property type="match status" value="1"/>
</dbReference>
<evidence type="ECO:0000256" key="8">
    <source>
        <dbReference type="ARBA" id="ARBA00031737"/>
    </source>
</evidence>
<dbReference type="Gene3D" id="6.10.250.660">
    <property type="match status" value="1"/>
</dbReference>
<evidence type="ECO:0000256" key="3">
    <source>
        <dbReference type="ARBA" id="ARBA00018787"/>
    </source>
</evidence>
<evidence type="ECO:0000256" key="9">
    <source>
        <dbReference type="SAM" id="Coils"/>
    </source>
</evidence>
<comment type="similarity">
    <text evidence="2">Belongs to the DivIVA family.</text>
</comment>
<accession>A0A101JS15</accession>
<evidence type="ECO:0000313" key="11">
    <source>
        <dbReference type="Proteomes" id="UP000053244"/>
    </source>
</evidence>
<dbReference type="PANTHER" id="PTHR35794:SF2">
    <property type="entry name" value="CELL DIVISION PROTEIN DIVIVA"/>
    <property type="match status" value="1"/>
</dbReference>
<keyword evidence="4" id="KW-0963">Cytoplasm</keyword>
<dbReference type="EMBL" id="LLZH01000189">
    <property type="protein sequence ID" value="KUL32009.1"/>
    <property type="molecule type" value="Genomic_DNA"/>
</dbReference>
<keyword evidence="7" id="KW-0131">Cell cycle</keyword>
<dbReference type="NCBIfam" id="TIGR03544">
    <property type="entry name" value="DivI1A_domain"/>
    <property type="match status" value="1"/>
</dbReference>